<feature type="signal peptide" evidence="2">
    <location>
        <begin position="1"/>
        <end position="20"/>
    </location>
</feature>
<sequence>MQRLLLFLLPALLATGCASKAPKAVVQVHPSPAGRNLNNGETRVVRHPEILKAYPLGRYVDPNNRKVMHEAHTIYRVESTAKWNLANSASPVVVRSYQPSDSEPTRNELLVELNRQREATRAVMRSGQTVSAKLTELTQALQQNRILAEQNANIQKELTDTRSRLKTLEQKERASSSSTPETTMQLEDAPW</sequence>
<evidence type="ECO:0000256" key="2">
    <source>
        <dbReference type="SAM" id="SignalP"/>
    </source>
</evidence>
<feature type="region of interest" description="Disordered" evidence="1">
    <location>
        <begin position="159"/>
        <end position="191"/>
    </location>
</feature>
<accession>A0A5R8KGG2</accession>
<dbReference type="OrthoDB" id="199810at2"/>
<organism evidence="3 4">
    <name type="scientific">Phragmitibacter flavus</name>
    <dbReference type="NCBI Taxonomy" id="2576071"/>
    <lineage>
        <taxon>Bacteria</taxon>
        <taxon>Pseudomonadati</taxon>
        <taxon>Verrucomicrobiota</taxon>
        <taxon>Verrucomicrobiia</taxon>
        <taxon>Verrucomicrobiales</taxon>
        <taxon>Verrucomicrobiaceae</taxon>
        <taxon>Phragmitibacter</taxon>
    </lineage>
</organism>
<keyword evidence="4" id="KW-1185">Reference proteome</keyword>
<evidence type="ECO:0000256" key="1">
    <source>
        <dbReference type="SAM" id="MobiDB-lite"/>
    </source>
</evidence>
<dbReference type="EMBL" id="VAUV01000005">
    <property type="protein sequence ID" value="TLD71321.1"/>
    <property type="molecule type" value="Genomic_DNA"/>
</dbReference>
<proteinExistence type="predicted"/>
<reference evidence="3 4" key="1">
    <citation type="submission" date="2019-05" db="EMBL/GenBank/DDBJ databases">
        <title>Verrucobacter flavum gen. nov., sp. nov. a new member of the family Verrucomicrobiaceae.</title>
        <authorList>
            <person name="Szuroczki S."/>
            <person name="Abbaszade G."/>
            <person name="Szabo A."/>
            <person name="Felfoldi T."/>
            <person name="Schumann P."/>
            <person name="Boka K."/>
            <person name="Keki Z."/>
            <person name="Toumi M."/>
            <person name="Toth E."/>
        </authorList>
    </citation>
    <scope>NUCLEOTIDE SEQUENCE [LARGE SCALE GENOMIC DNA]</scope>
    <source>
        <strain evidence="3 4">MG-N-17</strain>
    </source>
</reference>
<evidence type="ECO:0000313" key="3">
    <source>
        <dbReference type="EMBL" id="TLD71321.1"/>
    </source>
</evidence>
<feature type="chain" id="PRO_5024316435" evidence="2">
    <location>
        <begin position="21"/>
        <end position="191"/>
    </location>
</feature>
<dbReference type="RefSeq" id="WP_138085534.1">
    <property type="nucleotide sequence ID" value="NZ_VAUV01000005.1"/>
</dbReference>
<dbReference type="Proteomes" id="UP000306196">
    <property type="component" value="Unassembled WGS sequence"/>
</dbReference>
<dbReference type="PROSITE" id="PS51257">
    <property type="entry name" value="PROKAR_LIPOPROTEIN"/>
    <property type="match status" value="1"/>
</dbReference>
<name>A0A5R8KGG2_9BACT</name>
<dbReference type="AlphaFoldDB" id="A0A5R8KGG2"/>
<comment type="caution">
    <text evidence="3">The sequence shown here is derived from an EMBL/GenBank/DDBJ whole genome shotgun (WGS) entry which is preliminary data.</text>
</comment>
<gene>
    <name evidence="3" type="ORF">FEM03_07260</name>
</gene>
<keyword evidence="2" id="KW-0732">Signal</keyword>
<protein>
    <submittedName>
        <fullName evidence="3">Uncharacterized protein</fullName>
    </submittedName>
</protein>
<evidence type="ECO:0000313" key="4">
    <source>
        <dbReference type="Proteomes" id="UP000306196"/>
    </source>
</evidence>
<feature type="compositionally biased region" description="Basic and acidic residues" evidence="1">
    <location>
        <begin position="159"/>
        <end position="174"/>
    </location>
</feature>
<feature type="compositionally biased region" description="Polar residues" evidence="1">
    <location>
        <begin position="175"/>
        <end position="185"/>
    </location>
</feature>